<protein>
    <recommendedName>
        <fullName evidence="10">Chitin-binding type-1 domain-containing protein</fullName>
    </recommendedName>
</protein>
<dbReference type="PANTHER" id="PTHR22595:SF153">
    <property type="entry name" value="GLYCOSIDE HYDROLASE FAMILY 19 CATALYTIC DOMAIN-CONTAINING PROTEIN"/>
    <property type="match status" value="1"/>
</dbReference>
<dbReference type="SMART" id="SM00043">
    <property type="entry name" value="CY"/>
    <property type="match status" value="2"/>
</dbReference>
<evidence type="ECO:0000256" key="6">
    <source>
        <dbReference type="PROSITE-ProRule" id="PRU00261"/>
    </source>
</evidence>
<sequence>TSLLLLLIIFSFLLSFSSAEECGRQAGGALCPNNLCCSPFGWCGDTEPYCKRPGCQSQNDPACPARGFYTYEAFITAAYFFTSFARGSDTAARKKELAAFFGQTSYESTGHPKNTSIYTWGYCYKEEMNPPSDYCSPSDTWPCIPGKRYYGRGPVLLQGNHEYGAYGQALNADLLNNPDLVSNDPVIAFKVAILFWMKPVPPKPWSHGVLINLWRPSTADIAAGRLPGYGVITNIFNGRIECGHGYDARVADRIGFYRRYCEILGADPGDNLDCYNQRPFDPSKMKTLLLLLLNFLFLLSFSSAEQCGRQAGGALCPNNLCCSEYGWCGSTEAYSALPGCQSQCTPSGPPPPPPPPPGPPPPDPTGGLTDIITRSQFDDMLKHRNDAACPARGFYTYDAFITAAKYFPCFCNNGDTAARKKELSAFFGQTSHETTGGWPTAPDGPYAWGYCFKEESPKPSCHAVINGQWQPSPADIAAGRVPGYGVTTNIINGGLECGHGPDTRVYDRIGFYQRYCGIFGVNTGDNLDCYNQRSFASFKSFLDAAIRFFFFIIVISLSSIFVSSLIATSCNNDMAMLGGVRDVPSNENSVEVESLARFAVDEHNKKENALLEFARVAKVWVKPWLNFKELQEFKPSTTITPSDLGCKKGEGASGWREVPGDDPEVQHVADHAVKSIQQRSNSLFPYELQEVVHANAEVTGEAAKYNMVLKLKRGEKEEKFKVEVHKNHEGQPGYSSEVVAVSAAATGAGLVSFRSRDSALRSKSMPSLGLWSCCLASSFDAAMPPSASFFSFSWGDDTDTCIWELS</sequence>
<dbReference type="Gene3D" id="1.10.530.10">
    <property type="match status" value="2"/>
</dbReference>
<feature type="domain" description="Chitin-binding type-1" evidence="10">
    <location>
        <begin position="19"/>
        <end position="65"/>
    </location>
</feature>
<dbReference type="InterPro" id="IPR018371">
    <property type="entry name" value="Chitin-binding_1_CS"/>
</dbReference>
<feature type="signal peptide" evidence="9">
    <location>
        <begin position="1"/>
        <end position="19"/>
    </location>
</feature>
<keyword evidence="2 6" id="KW-0147">Chitin-binding</keyword>
<name>A0ABQ8ERC9_BRANA</name>
<dbReference type="SUPFAM" id="SSF57016">
    <property type="entry name" value="Plant lectins/antimicrobial peptides"/>
    <property type="match status" value="2"/>
</dbReference>
<keyword evidence="8" id="KW-0812">Transmembrane</keyword>
<keyword evidence="4" id="KW-0789">Thiol protease inhibitor</keyword>
<evidence type="ECO:0000256" key="1">
    <source>
        <dbReference type="ARBA" id="ARBA00009373"/>
    </source>
</evidence>
<evidence type="ECO:0000256" key="9">
    <source>
        <dbReference type="SAM" id="SignalP"/>
    </source>
</evidence>
<evidence type="ECO:0000259" key="10">
    <source>
        <dbReference type="PROSITE" id="PS50941"/>
    </source>
</evidence>
<dbReference type="Pfam" id="PF00187">
    <property type="entry name" value="Chitin_bind_1"/>
    <property type="match status" value="1"/>
</dbReference>
<dbReference type="EMBL" id="JAGKQM010000001">
    <property type="protein sequence ID" value="KAH0943837.1"/>
    <property type="molecule type" value="Genomic_DNA"/>
</dbReference>
<evidence type="ECO:0000256" key="2">
    <source>
        <dbReference type="ARBA" id="ARBA00022669"/>
    </source>
</evidence>
<feature type="disulfide bond" evidence="6">
    <location>
        <begin position="340"/>
        <end position="344"/>
    </location>
</feature>
<feature type="disulfide bond" evidence="6">
    <location>
        <begin position="316"/>
        <end position="328"/>
    </location>
</feature>
<dbReference type="Gene3D" id="3.30.60.10">
    <property type="entry name" value="Endochitinase-like"/>
    <property type="match status" value="2"/>
</dbReference>
<dbReference type="CDD" id="cd00042">
    <property type="entry name" value="CY"/>
    <property type="match status" value="2"/>
</dbReference>
<evidence type="ECO:0000313" key="11">
    <source>
        <dbReference type="EMBL" id="KAH0943837.1"/>
    </source>
</evidence>
<feature type="chain" id="PRO_5046815593" description="Chitin-binding type-1 domain-containing protein" evidence="9">
    <location>
        <begin position="20"/>
        <end position="806"/>
    </location>
</feature>
<dbReference type="PROSITE" id="PS00026">
    <property type="entry name" value="CHIT_BIND_I_1"/>
    <property type="match status" value="1"/>
</dbReference>
<dbReference type="InterPro" id="IPR046350">
    <property type="entry name" value="Cystatin_sf"/>
</dbReference>
<evidence type="ECO:0000256" key="7">
    <source>
        <dbReference type="SAM" id="MobiDB-lite"/>
    </source>
</evidence>
<comment type="caution">
    <text evidence="6">Lacks conserved residue(s) required for the propagation of feature annotation.</text>
</comment>
<dbReference type="InterPro" id="IPR000010">
    <property type="entry name" value="Cystatin_dom"/>
</dbReference>
<feature type="disulfide bond" evidence="6">
    <location>
        <begin position="36"/>
        <end position="50"/>
    </location>
</feature>
<feature type="transmembrane region" description="Helical" evidence="8">
    <location>
        <begin position="548"/>
        <end position="567"/>
    </location>
</feature>
<dbReference type="Gene3D" id="3.30.20.10">
    <property type="entry name" value="Endochitinase, domain 2"/>
    <property type="match status" value="1"/>
</dbReference>
<dbReference type="CDD" id="cd00325">
    <property type="entry name" value="chitinase_GH19"/>
    <property type="match status" value="2"/>
</dbReference>
<evidence type="ECO:0000256" key="5">
    <source>
        <dbReference type="ARBA" id="ARBA00023157"/>
    </source>
</evidence>
<gene>
    <name evidence="11" type="ORF">HID58_003474</name>
</gene>
<feature type="disulfide bond" evidence="6">
    <location>
        <begin position="31"/>
        <end position="43"/>
    </location>
</feature>
<evidence type="ECO:0000256" key="4">
    <source>
        <dbReference type="ARBA" id="ARBA00022704"/>
    </source>
</evidence>
<keyword evidence="9" id="KW-0732">Signal</keyword>
<dbReference type="InterPro" id="IPR000726">
    <property type="entry name" value="Glyco_hydro_19_cat"/>
</dbReference>
<dbReference type="InterPro" id="IPR036861">
    <property type="entry name" value="Endochitinase-like_sf"/>
</dbReference>
<dbReference type="SMART" id="SM00270">
    <property type="entry name" value="ChtBD1"/>
    <property type="match status" value="2"/>
</dbReference>
<accession>A0ABQ8ERC9</accession>
<proteinExistence type="inferred from homology"/>
<keyword evidence="5 6" id="KW-1015">Disulfide bond</keyword>
<feature type="domain" description="Chitin-binding type-1" evidence="10">
    <location>
        <begin position="304"/>
        <end position="346"/>
    </location>
</feature>
<dbReference type="CDD" id="cd06921">
    <property type="entry name" value="ChtBD1_GH19_hevein"/>
    <property type="match status" value="2"/>
</dbReference>
<keyword evidence="12" id="KW-1185">Reference proteome</keyword>
<dbReference type="InterPro" id="IPR023346">
    <property type="entry name" value="Lysozyme-like_dom_sf"/>
</dbReference>
<comment type="similarity">
    <text evidence="1">Belongs to the glycosyl hydrolase 19 family. Chitinase class I subfamily.</text>
</comment>
<dbReference type="PROSITE" id="PS00773">
    <property type="entry name" value="CHITINASE_19_1"/>
    <property type="match status" value="1"/>
</dbReference>
<feature type="disulfide bond" evidence="6">
    <location>
        <begin position="307"/>
        <end position="322"/>
    </location>
</feature>
<evidence type="ECO:0000313" key="12">
    <source>
        <dbReference type="Proteomes" id="UP000824890"/>
    </source>
</evidence>
<dbReference type="Pfam" id="PF00182">
    <property type="entry name" value="Glyco_hydro_19"/>
    <property type="match status" value="2"/>
</dbReference>
<reference evidence="11 12" key="1">
    <citation type="submission" date="2021-05" db="EMBL/GenBank/DDBJ databases">
        <title>Genome Assembly of Synthetic Allotetraploid Brassica napus Reveals Homoeologous Exchanges between Subgenomes.</title>
        <authorList>
            <person name="Davis J.T."/>
        </authorList>
    </citation>
    <scope>NUCLEOTIDE SEQUENCE [LARGE SCALE GENOMIC DNA]</scope>
    <source>
        <strain evidence="12">cv. Da-Ae</strain>
        <tissue evidence="11">Seedling</tissue>
    </source>
</reference>
<dbReference type="PROSITE" id="PS50941">
    <property type="entry name" value="CHIT_BIND_I_2"/>
    <property type="match status" value="2"/>
</dbReference>
<keyword evidence="3" id="KW-0646">Protease inhibitor</keyword>
<dbReference type="SUPFAM" id="SSF53955">
    <property type="entry name" value="Lysozyme-like"/>
    <property type="match status" value="2"/>
</dbReference>
<dbReference type="Gene3D" id="3.10.450.10">
    <property type="match status" value="2"/>
</dbReference>
<dbReference type="SUPFAM" id="SSF54403">
    <property type="entry name" value="Cystatin/monellin"/>
    <property type="match status" value="2"/>
</dbReference>
<dbReference type="Proteomes" id="UP000824890">
    <property type="component" value="Unassembled WGS sequence"/>
</dbReference>
<feature type="compositionally biased region" description="Pro residues" evidence="7">
    <location>
        <begin position="347"/>
        <end position="364"/>
    </location>
</feature>
<keyword evidence="8" id="KW-1133">Transmembrane helix</keyword>
<dbReference type="PANTHER" id="PTHR22595">
    <property type="entry name" value="CHITINASE-RELATED"/>
    <property type="match status" value="1"/>
</dbReference>
<keyword evidence="8" id="KW-0472">Membrane</keyword>
<comment type="caution">
    <text evidence="11">The sequence shown here is derived from an EMBL/GenBank/DDBJ whole genome shotgun (WGS) entry which is preliminary data.</text>
</comment>
<organism evidence="11 12">
    <name type="scientific">Brassica napus</name>
    <name type="common">Rape</name>
    <dbReference type="NCBI Taxonomy" id="3708"/>
    <lineage>
        <taxon>Eukaryota</taxon>
        <taxon>Viridiplantae</taxon>
        <taxon>Streptophyta</taxon>
        <taxon>Embryophyta</taxon>
        <taxon>Tracheophyta</taxon>
        <taxon>Spermatophyta</taxon>
        <taxon>Magnoliopsida</taxon>
        <taxon>eudicotyledons</taxon>
        <taxon>Gunneridae</taxon>
        <taxon>Pentapetalae</taxon>
        <taxon>rosids</taxon>
        <taxon>malvids</taxon>
        <taxon>Brassicales</taxon>
        <taxon>Brassicaceae</taxon>
        <taxon>Brassiceae</taxon>
        <taxon>Brassica</taxon>
    </lineage>
</organism>
<evidence type="ECO:0000256" key="8">
    <source>
        <dbReference type="SAM" id="Phobius"/>
    </source>
</evidence>
<dbReference type="InterPro" id="IPR001002">
    <property type="entry name" value="Chitin-bd_1"/>
</dbReference>
<feature type="region of interest" description="Disordered" evidence="7">
    <location>
        <begin position="344"/>
        <end position="369"/>
    </location>
</feature>
<feature type="disulfide bond" evidence="6">
    <location>
        <begin position="22"/>
        <end position="37"/>
    </location>
</feature>
<evidence type="ECO:0000256" key="3">
    <source>
        <dbReference type="ARBA" id="ARBA00022690"/>
    </source>
</evidence>
<feature type="non-terminal residue" evidence="11">
    <location>
        <position position="1"/>
    </location>
</feature>